<feature type="region of interest" description="Disordered" evidence="1">
    <location>
        <begin position="551"/>
        <end position="580"/>
    </location>
</feature>
<dbReference type="Proteomes" id="UP000438983">
    <property type="component" value="Chromosome"/>
</dbReference>
<protein>
    <submittedName>
        <fullName evidence="2">ATP-dependent helicase</fullName>
    </submittedName>
</protein>
<evidence type="ECO:0000313" key="2">
    <source>
        <dbReference type="EMBL" id="QGZ29819.1"/>
    </source>
</evidence>
<dbReference type="RefSeq" id="WP_125863953.1">
    <property type="nucleotide sequence ID" value="NZ_CP046902.1"/>
</dbReference>
<name>A0A6I6LG02_STUST</name>
<dbReference type="OrthoDB" id="9803860at2"/>
<reference evidence="2 3" key="1">
    <citation type="submission" date="2019-12" db="EMBL/GenBank/DDBJ databases">
        <title>Complete genome sequence of Pseudomonas stutzeri.</title>
        <authorList>
            <person name="Lim S.R."/>
            <person name="Kim J.H."/>
        </authorList>
    </citation>
    <scope>NUCLEOTIDE SEQUENCE [LARGE SCALE GENOMIC DNA]</scope>
    <source>
        <strain evidence="2 3">PM101005</strain>
    </source>
</reference>
<sequence length="694" mass="76183">MVDLLKVEYAQTGKSATLNEMGMREMQARAFASRNSQYLLLKAPPASGKSRALMFLGLDKLINQGLRKVIVAVPEMSIGASFRDTALTKDGFFADWSVLPHNNLCVPGGEPGKVQAFKRFMDNPAEQTLVCTHATLRFAFEQLTPADFNDTLIAIDEFHHVSVDGENRLGALLDAVMKESSAHIVAMTGSYFRGDTVPILLPEDEVKFDKVTYTYYEQLNGYRYLKSLGLGYHFYQGRYIDALKDVLDTRKKTIIHIPNVNSGESTKDKHGEVDHILDVMGAVLKQDPNTGIITVRRSDGSLMRVANLVDDGPIRASVVEYLRGVTSGDDLDAVIALGMAKEGFDWPWCEHVLTIGYRASMTEVVQIIGRATRDSPGKTHAQFTNLIAQPDAEDEDVKVSVNNMLKAITLSLLMEQVLAPTVNFKPRSQLKDGEVVEPGTIIINDVTAPVSDKVIKILNGDSDDIVAALLQKPKVGESLIGGVEPEVINEVELPKIIETKYPDLTPDEIEQVRVGVLTKAMIGSSGGLFDEKDLPPGAVIIGEEDASGSNAGGVGIQLEDSDGGAGQKLPLPPPKSPEGSRQFVKMGDRFINIDNVTIDLIDQVNPFHGAYEILSKSVTPAMLKTIQDVVAGARITMTDEEAVILWPRIVKFRQEKGREPSLTSNDPIEARYAEGLEYLKRRKREKLQQQAQEV</sequence>
<dbReference type="Gene3D" id="3.40.50.300">
    <property type="entry name" value="P-loop containing nucleotide triphosphate hydrolases"/>
    <property type="match status" value="2"/>
</dbReference>
<gene>
    <name evidence="2" type="ORF">GQA94_07015</name>
</gene>
<proteinExistence type="predicted"/>
<dbReference type="EMBL" id="CP046902">
    <property type="protein sequence ID" value="QGZ29819.1"/>
    <property type="molecule type" value="Genomic_DNA"/>
</dbReference>
<dbReference type="InterPro" id="IPR027417">
    <property type="entry name" value="P-loop_NTPase"/>
</dbReference>
<keyword evidence="2" id="KW-0067">ATP-binding</keyword>
<keyword evidence="2" id="KW-0378">Hydrolase</keyword>
<evidence type="ECO:0000256" key="1">
    <source>
        <dbReference type="SAM" id="MobiDB-lite"/>
    </source>
</evidence>
<dbReference type="SUPFAM" id="SSF52540">
    <property type="entry name" value="P-loop containing nucleoside triphosphate hydrolases"/>
    <property type="match status" value="1"/>
</dbReference>
<accession>A0A6I6LG02</accession>
<keyword evidence="2" id="KW-0347">Helicase</keyword>
<organism evidence="2 3">
    <name type="scientific">Stutzerimonas stutzeri</name>
    <name type="common">Pseudomonas stutzeri</name>
    <dbReference type="NCBI Taxonomy" id="316"/>
    <lineage>
        <taxon>Bacteria</taxon>
        <taxon>Pseudomonadati</taxon>
        <taxon>Pseudomonadota</taxon>
        <taxon>Gammaproteobacteria</taxon>
        <taxon>Pseudomonadales</taxon>
        <taxon>Pseudomonadaceae</taxon>
        <taxon>Stutzerimonas</taxon>
    </lineage>
</organism>
<dbReference type="GO" id="GO:0004386">
    <property type="term" value="F:helicase activity"/>
    <property type="evidence" value="ECO:0007669"/>
    <property type="project" value="UniProtKB-KW"/>
</dbReference>
<evidence type="ECO:0000313" key="3">
    <source>
        <dbReference type="Proteomes" id="UP000438983"/>
    </source>
</evidence>
<dbReference type="AlphaFoldDB" id="A0A6I6LG02"/>
<keyword evidence="2" id="KW-0547">Nucleotide-binding</keyword>